<dbReference type="Gene3D" id="1.20.120.1690">
    <property type="match status" value="1"/>
</dbReference>
<accession>A0A6A0AR90</accession>
<feature type="region of interest" description="Disordered" evidence="1">
    <location>
        <begin position="39"/>
        <end position="58"/>
    </location>
</feature>
<gene>
    <name evidence="3" type="ORF">SCWH03_02630</name>
</gene>
<dbReference type="SUPFAM" id="SSF53300">
    <property type="entry name" value="vWA-like"/>
    <property type="match status" value="1"/>
</dbReference>
<feature type="compositionally biased region" description="Low complexity" evidence="1">
    <location>
        <begin position="44"/>
        <end position="58"/>
    </location>
</feature>
<keyword evidence="4" id="KW-1185">Reference proteome</keyword>
<dbReference type="PROSITE" id="PS50234">
    <property type="entry name" value="VWFA"/>
    <property type="match status" value="1"/>
</dbReference>
<dbReference type="SMART" id="SM00327">
    <property type="entry name" value="VWA"/>
    <property type="match status" value="1"/>
</dbReference>
<dbReference type="Pfam" id="PF13768">
    <property type="entry name" value="VWA_3"/>
    <property type="match status" value="1"/>
</dbReference>
<evidence type="ECO:0000259" key="2">
    <source>
        <dbReference type="PROSITE" id="PS50234"/>
    </source>
</evidence>
<dbReference type="Gene3D" id="3.40.50.410">
    <property type="entry name" value="von Willebrand factor, type A domain"/>
    <property type="match status" value="1"/>
</dbReference>
<proteinExistence type="predicted"/>
<dbReference type="EMBL" id="BLLG01000001">
    <property type="protein sequence ID" value="GFH34057.1"/>
    <property type="molecule type" value="Genomic_DNA"/>
</dbReference>
<protein>
    <submittedName>
        <fullName evidence="3">VWA domain-containing protein</fullName>
    </submittedName>
</protein>
<feature type="domain" description="VWFA" evidence="2">
    <location>
        <begin position="66"/>
        <end position="249"/>
    </location>
</feature>
<name>A0A6A0AR90_9ACTN</name>
<evidence type="ECO:0000313" key="3">
    <source>
        <dbReference type="EMBL" id="GFH34057.1"/>
    </source>
</evidence>
<reference evidence="3 4" key="1">
    <citation type="submission" date="2020-02" db="EMBL/GenBank/DDBJ databases">
        <title>Whole Genome Shotgun Sequence of Streptomyces sp. strain CWH03.</title>
        <authorList>
            <person name="Dohra H."/>
            <person name="Kodani S."/>
            <person name="Yamamura H."/>
        </authorList>
    </citation>
    <scope>NUCLEOTIDE SEQUENCE [LARGE SCALE GENOMIC DNA]</scope>
    <source>
        <strain evidence="3 4">CWH03</strain>
    </source>
</reference>
<dbReference type="RefSeq" id="WP_173260682.1">
    <property type="nucleotide sequence ID" value="NZ_BLLG01000001.1"/>
</dbReference>
<evidence type="ECO:0000256" key="1">
    <source>
        <dbReference type="SAM" id="MobiDB-lite"/>
    </source>
</evidence>
<organism evidence="3 4">
    <name type="scientific">Streptomyces pacificus</name>
    <dbReference type="NCBI Taxonomy" id="2705029"/>
    <lineage>
        <taxon>Bacteria</taxon>
        <taxon>Bacillati</taxon>
        <taxon>Actinomycetota</taxon>
        <taxon>Actinomycetes</taxon>
        <taxon>Kitasatosporales</taxon>
        <taxon>Streptomycetaceae</taxon>
        <taxon>Streptomyces</taxon>
    </lineage>
</organism>
<comment type="caution">
    <text evidence="3">The sequence shown here is derived from an EMBL/GenBank/DDBJ whole genome shotgun (WGS) entry which is preliminary data.</text>
</comment>
<evidence type="ECO:0000313" key="4">
    <source>
        <dbReference type="Proteomes" id="UP000484988"/>
    </source>
</evidence>
<dbReference type="InterPro" id="IPR002035">
    <property type="entry name" value="VWF_A"/>
</dbReference>
<dbReference type="AlphaFoldDB" id="A0A6A0AR90"/>
<sequence>MADFPQANAPRFSIEVYQNEFLPEGGREVNAIVTVTSSGGGTTSGAPSIGASASAASPPGRPTGAAVVVMVDCSGSMDYPPTKMRNARDATAAAVDTLRDGTAFAVVSGTHLAAEVYPGGGRLAKADATTRACAKEALRRLRAGGGTAIGTWLRLADRLLGGADVSIRHGILLTDGRNEHETPEDLRAALDACAGRFTCDARGVGTDWEVEEVTAVASALLGTADIVADPSGLAADFARMMENAMGKEVADVTLRLWSPVGAEIAFVKQVAPTVEDLTGRRTEAGARLGDYPTGSWGDESRDYHVCVRVPEAAVGREMLAARASLIIPDRAGGTPRTLAQGLVRAVWTDDMAASTAINPQVAHYTGQAELAEAIRQGLDARKSGDVDGATARLGRAVQLAAASGNQDTAKLLAKVVDVVDAATGTVRLKARVAEADEMTLETRSTKTVRVRK</sequence>
<dbReference type="InterPro" id="IPR036465">
    <property type="entry name" value="vWFA_dom_sf"/>
</dbReference>
<dbReference type="Pfam" id="PF18571">
    <property type="entry name" value="VWA_3_C"/>
    <property type="match status" value="1"/>
</dbReference>
<dbReference type="Proteomes" id="UP000484988">
    <property type="component" value="Unassembled WGS sequence"/>
</dbReference>
<dbReference type="Gene3D" id="2.60.40.3670">
    <property type="match status" value="1"/>
</dbReference>
<dbReference type="CDD" id="cd00198">
    <property type="entry name" value="vWFA"/>
    <property type="match status" value="1"/>
</dbReference>
<dbReference type="InterPro" id="IPR041176">
    <property type="entry name" value="VWA_3_C"/>
</dbReference>